<reference evidence="1" key="1">
    <citation type="submission" date="2014-11" db="EMBL/GenBank/DDBJ databases">
        <authorList>
            <person name="Amaro Gonzalez C."/>
        </authorList>
    </citation>
    <scope>NUCLEOTIDE SEQUENCE</scope>
</reference>
<proteinExistence type="predicted"/>
<sequence>MVIFLASVAFLASKAELDISVFLFEKHYATISS</sequence>
<name>A0A0E9XXM3_ANGAN</name>
<protein>
    <submittedName>
        <fullName evidence="1">Uncharacterized protein</fullName>
    </submittedName>
</protein>
<accession>A0A0E9XXM3</accession>
<evidence type="ECO:0000313" key="1">
    <source>
        <dbReference type="EMBL" id="JAI07395.1"/>
    </source>
</evidence>
<reference evidence="1" key="2">
    <citation type="journal article" date="2015" name="Fish Shellfish Immunol.">
        <title>Early steps in the European eel (Anguilla anguilla)-Vibrio vulnificus interaction in the gills: Role of the RtxA13 toxin.</title>
        <authorList>
            <person name="Callol A."/>
            <person name="Pajuelo D."/>
            <person name="Ebbesson L."/>
            <person name="Teles M."/>
            <person name="MacKenzie S."/>
            <person name="Amaro C."/>
        </authorList>
    </citation>
    <scope>NUCLEOTIDE SEQUENCE</scope>
</reference>
<organism evidence="1">
    <name type="scientific">Anguilla anguilla</name>
    <name type="common">European freshwater eel</name>
    <name type="synonym">Muraena anguilla</name>
    <dbReference type="NCBI Taxonomy" id="7936"/>
    <lineage>
        <taxon>Eukaryota</taxon>
        <taxon>Metazoa</taxon>
        <taxon>Chordata</taxon>
        <taxon>Craniata</taxon>
        <taxon>Vertebrata</taxon>
        <taxon>Euteleostomi</taxon>
        <taxon>Actinopterygii</taxon>
        <taxon>Neopterygii</taxon>
        <taxon>Teleostei</taxon>
        <taxon>Anguilliformes</taxon>
        <taxon>Anguillidae</taxon>
        <taxon>Anguilla</taxon>
    </lineage>
</organism>
<dbReference type="EMBL" id="GBXM01001183">
    <property type="protein sequence ID" value="JAI07395.1"/>
    <property type="molecule type" value="Transcribed_RNA"/>
</dbReference>
<dbReference type="AlphaFoldDB" id="A0A0E9XXM3"/>